<evidence type="ECO:0000256" key="5">
    <source>
        <dbReference type="ARBA" id="ARBA00012483"/>
    </source>
</evidence>
<dbReference type="AlphaFoldDB" id="A0A836FLI1"/>
<sequence length="708" mass="81680">MNSTSIFLSLQRIDALLQCGICYDYMDTSVITSCSHSYCSLCIRKYLHHKTQCPTCFEEIFEKDLRKNKLVDEIIIQYLNFKEKCDKKVYHEKLITVKNENSGVECSTNNFECKKEQDMLNVSHHHLDNSMLTAGNTTPRRQKDKQQDISTPSTSADPRIPSIFTPKSKKGFQKEENRQLVTCPVCKVEVPQNNINKHLDDCLRRENTKVEPKKSEPKRKPLPKLVYSLMKDNVIRKRLKELGLSSQGDKKALTNRLQRYTVLYNAECDKTYPRSIPELIKQCEEEEDLEKKVQKSNSIFSNVTRNTEDNVVEQKRKQYLTTNKESFDKLIVKIKHDNGPQKISVRRSMLNEENSDILLNDCVAENSSTLKNDQTSDFLLLNSTNYIEDSNSNTSYPLQSSKCPMDFLTVELDTSSNDFTDQCASNHDILNHSNTISPDLFKCTIKMENKKTEELSSENILIHEEIISNNHSRQCDVLKNEIGIDTVKSISELVNMETKNEEQTRLANRNRSGTKYTPNKHVAHSELRDRWQKELRNENVDSIVEDDNNIDIKDNYGKSNLEQLNEVVEEYAIGMKSEKENMKTLDKDLITWTPRKREREMAFALSDEEKIADRTMNVKKSLRFGLSEAKGFNNENFDETARDEGKSQSEKEESQTNNFYLYRADTSFLACMRGASLRLSQEQVTISGHSSGILSGWHLRIFLDGSLL</sequence>
<dbReference type="Gene3D" id="3.30.40.10">
    <property type="entry name" value="Zinc/RING finger domain, C3HC4 (zinc finger)"/>
    <property type="match status" value="1"/>
</dbReference>
<proteinExistence type="inferred from homology"/>
<feature type="region of interest" description="Disordered" evidence="19">
    <location>
        <begin position="635"/>
        <end position="655"/>
    </location>
</feature>
<keyword evidence="23" id="KW-0436">Ligase</keyword>
<evidence type="ECO:0000256" key="2">
    <source>
        <dbReference type="ARBA" id="ARBA00004123"/>
    </source>
</evidence>
<comment type="similarity">
    <text evidence="4">Belongs to the RAD18 family.</text>
</comment>
<name>A0A836FLI1_9HYME</name>
<feature type="region of interest" description="Disordered" evidence="19">
    <location>
        <begin position="129"/>
        <end position="172"/>
    </location>
</feature>
<evidence type="ECO:0000256" key="15">
    <source>
        <dbReference type="ARBA" id="ARBA00031783"/>
    </source>
</evidence>
<dbReference type="InterPro" id="IPR039577">
    <property type="entry name" value="Rad18"/>
</dbReference>
<dbReference type="UniPathway" id="UPA00143"/>
<evidence type="ECO:0000313" key="23">
    <source>
        <dbReference type="EMBL" id="KAG5321714.1"/>
    </source>
</evidence>
<dbReference type="GO" id="GO:0005634">
    <property type="term" value="C:nucleus"/>
    <property type="evidence" value="ECO:0007669"/>
    <property type="project" value="UniProtKB-SubCell"/>
</dbReference>
<dbReference type="PANTHER" id="PTHR14134">
    <property type="entry name" value="E3 UBIQUITIN-PROTEIN LIGASE RAD18"/>
    <property type="match status" value="1"/>
</dbReference>
<organism evidence="23 24">
    <name type="scientific">Acromyrmex heyeri</name>
    <dbReference type="NCBI Taxonomy" id="230685"/>
    <lineage>
        <taxon>Eukaryota</taxon>
        <taxon>Metazoa</taxon>
        <taxon>Ecdysozoa</taxon>
        <taxon>Arthropoda</taxon>
        <taxon>Hexapoda</taxon>
        <taxon>Insecta</taxon>
        <taxon>Pterygota</taxon>
        <taxon>Neoptera</taxon>
        <taxon>Endopterygota</taxon>
        <taxon>Hymenoptera</taxon>
        <taxon>Apocrita</taxon>
        <taxon>Aculeata</taxon>
        <taxon>Formicoidea</taxon>
        <taxon>Formicidae</taxon>
        <taxon>Myrmicinae</taxon>
        <taxon>Acromyrmex</taxon>
    </lineage>
</organism>
<gene>
    <name evidence="23" type="primary">Rad18</name>
    <name evidence="23" type="ORF">G6Z77_0000312</name>
</gene>
<feature type="compositionally biased region" description="Polar residues" evidence="19">
    <location>
        <begin position="130"/>
        <end position="139"/>
    </location>
</feature>
<evidence type="ECO:0000256" key="12">
    <source>
        <dbReference type="ARBA" id="ARBA00023125"/>
    </source>
</evidence>
<dbReference type="EC" id="2.3.2.27" evidence="5"/>
<dbReference type="OrthoDB" id="6499288at2759"/>
<evidence type="ECO:0000256" key="14">
    <source>
        <dbReference type="ARBA" id="ARBA00023242"/>
    </source>
</evidence>
<dbReference type="FunFam" id="3.30.40.10:FF:000172">
    <property type="entry name" value="E3 ubiquitin-protein ligase RAD18"/>
    <property type="match status" value="1"/>
</dbReference>
<evidence type="ECO:0000256" key="6">
    <source>
        <dbReference type="ARBA" id="ARBA00022679"/>
    </source>
</evidence>
<feature type="domain" description="SAP" evidence="21">
    <location>
        <begin position="227"/>
        <end position="261"/>
    </location>
</feature>
<evidence type="ECO:0000256" key="18">
    <source>
        <dbReference type="PROSITE-ProRule" id="PRU01256"/>
    </source>
</evidence>
<protein>
    <recommendedName>
        <fullName evidence="5">RING-type E3 ubiquitin transferase</fullName>
        <ecNumber evidence="5">2.3.2.27</ecNumber>
    </recommendedName>
    <alternativeName>
        <fullName evidence="15 16">RING-type E3 ubiquitin transferase RAD18</fullName>
    </alternativeName>
</protein>
<dbReference type="SMART" id="SM00513">
    <property type="entry name" value="SAP"/>
    <property type="match status" value="1"/>
</dbReference>
<dbReference type="CDD" id="cd16529">
    <property type="entry name" value="RING-HC_RAD18"/>
    <property type="match status" value="1"/>
</dbReference>
<dbReference type="InterPro" id="IPR006642">
    <property type="entry name" value="Rad18_UBZ4"/>
</dbReference>
<dbReference type="SUPFAM" id="SSF57850">
    <property type="entry name" value="RING/U-box"/>
    <property type="match status" value="1"/>
</dbReference>
<dbReference type="SMART" id="SM00184">
    <property type="entry name" value="RING"/>
    <property type="match status" value="1"/>
</dbReference>
<evidence type="ECO:0000256" key="3">
    <source>
        <dbReference type="ARBA" id="ARBA00004906"/>
    </source>
</evidence>
<dbReference type="GO" id="GO:0006513">
    <property type="term" value="P:protein monoubiquitination"/>
    <property type="evidence" value="ECO:0007669"/>
    <property type="project" value="InterPro"/>
</dbReference>
<evidence type="ECO:0000256" key="10">
    <source>
        <dbReference type="ARBA" id="ARBA00022786"/>
    </source>
</evidence>
<evidence type="ECO:0000256" key="7">
    <source>
        <dbReference type="ARBA" id="ARBA00022723"/>
    </source>
</evidence>
<keyword evidence="13 18" id="KW-0234">DNA repair</keyword>
<dbReference type="PROSITE" id="PS50800">
    <property type="entry name" value="SAP"/>
    <property type="match status" value="1"/>
</dbReference>
<evidence type="ECO:0000313" key="24">
    <source>
        <dbReference type="Proteomes" id="UP000670152"/>
    </source>
</evidence>
<dbReference type="Pfam" id="PF13923">
    <property type="entry name" value="zf-C3HC4_2"/>
    <property type="match status" value="1"/>
</dbReference>
<evidence type="ECO:0000259" key="20">
    <source>
        <dbReference type="PROSITE" id="PS50089"/>
    </source>
</evidence>
<dbReference type="Proteomes" id="UP000670152">
    <property type="component" value="Unassembled WGS sequence"/>
</dbReference>
<dbReference type="InterPro" id="IPR013083">
    <property type="entry name" value="Znf_RING/FYVE/PHD"/>
</dbReference>
<evidence type="ECO:0000256" key="16">
    <source>
        <dbReference type="ARBA" id="ARBA00082369"/>
    </source>
</evidence>
<keyword evidence="11" id="KW-0862">Zinc</keyword>
<dbReference type="EMBL" id="JAANIB010009596">
    <property type="protein sequence ID" value="KAG5321714.1"/>
    <property type="molecule type" value="Genomic_DNA"/>
</dbReference>
<dbReference type="GO" id="GO:0061630">
    <property type="term" value="F:ubiquitin protein ligase activity"/>
    <property type="evidence" value="ECO:0007669"/>
    <property type="project" value="UniProtKB-EC"/>
</dbReference>
<dbReference type="FunFam" id="3.30.160.60:FF:000331">
    <property type="entry name" value="E3 ubiquitin-protein ligase RAD18"/>
    <property type="match status" value="1"/>
</dbReference>
<accession>A0A836FLI1</accession>
<dbReference type="GO" id="GO:0097505">
    <property type="term" value="C:Rad6-Rad18 complex"/>
    <property type="evidence" value="ECO:0007669"/>
    <property type="project" value="TreeGrafter"/>
</dbReference>
<dbReference type="PROSITE" id="PS00518">
    <property type="entry name" value="ZF_RING_1"/>
    <property type="match status" value="1"/>
</dbReference>
<keyword evidence="10" id="KW-0833">Ubl conjugation pathway</keyword>
<keyword evidence="8 18" id="KW-0227">DNA damage</keyword>
<evidence type="ECO:0000256" key="19">
    <source>
        <dbReference type="SAM" id="MobiDB-lite"/>
    </source>
</evidence>
<feature type="non-terminal residue" evidence="23">
    <location>
        <position position="1"/>
    </location>
</feature>
<evidence type="ECO:0000256" key="9">
    <source>
        <dbReference type="ARBA" id="ARBA00022771"/>
    </source>
</evidence>
<evidence type="ECO:0000256" key="8">
    <source>
        <dbReference type="ARBA" id="ARBA00022763"/>
    </source>
</evidence>
<evidence type="ECO:0000259" key="21">
    <source>
        <dbReference type="PROSITE" id="PS50800"/>
    </source>
</evidence>
<comment type="caution">
    <text evidence="23">The sequence shown here is derived from an EMBL/GenBank/DDBJ whole genome shotgun (WGS) entry which is preliminary data.</text>
</comment>
<dbReference type="GO" id="GO:0003697">
    <property type="term" value="F:single-stranded DNA binding"/>
    <property type="evidence" value="ECO:0007669"/>
    <property type="project" value="InterPro"/>
</dbReference>
<feature type="non-terminal residue" evidence="23">
    <location>
        <position position="708"/>
    </location>
</feature>
<evidence type="ECO:0000259" key="22">
    <source>
        <dbReference type="PROSITE" id="PS51908"/>
    </source>
</evidence>
<dbReference type="InterPro" id="IPR001841">
    <property type="entry name" value="Znf_RING"/>
</dbReference>
<keyword evidence="9 17" id="KW-0863">Zinc-finger</keyword>
<dbReference type="Gene3D" id="3.30.160.60">
    <property type="entry name" value="Classic Zinc Finger"/>
    <property type="match status" value="1"/>
</dbReference>
<dbReference type="InterPro" id="IPR003034">
    <property type="entry name" value="SAP_dom"/>
</dbReference>
<dbReference type="SMART" id="SM00734">
    <property type="entry name" value="ZnF_Rad18"/>
    <property type="match status" value="1"/>
</dbReference>
<dbReference type="PROSITE" id="PS51908">
    <property type="entry name" value="ZF_UBZ4"/>
    <property type="match status" value="1"/>
</dbReference>
<dbReference type="PROSITE" id="PS50089">
    <property type="entry name" value="ZF_RING_2"/>
    <property type="match status" value="1"/>
</dbReference>
<keyword evidence="6" id="KW-0808">Transferase</keyword>
<dbReference type="GO" id="GO:0016874">
    <property type="term" value="F:ligase activity"/>
    <property type="evidence" value="ECO:0007669"/>
    <property type="project" value="UniProtKB-KW"/>
</dbReference>
<evidence type="ECO:0000256" key="17">
    <source>
        <dbReference type="PROSITE-ProRule" id="PRU00175"/>
    </source>
</evidence>
<evidence type="ECO:0000256" key="13">
    <source>
        <dbReference type="ARBA" id="ARBA00023204"/>
    </source>
</evidence>
<feature type="domain" description="UBZ4-type" evidence="22">
    <location>
        <begin position="180"/>
        <end position="207"/>
    </location>
</feature>
<dbReference type="InterPro" id="IPR017907">
    <property type="entry name" value="Znf_RING_CS"/>
</dbReference>
<keyword evidence="7" id="KW-0479">Metal-binding</keyword>
<feature type="compositionally biased region" description="Basic and acidic residues" evidence="19">
    <location>
        <begin position="639"/>
        <end position="654"/>
    </location>
</feature>
<comment type="catalytic activity">
    <reaction evidence="1">
        <text>S-ubiquitinyl-[E2 ubiquitin-conjugating enzyme]-L-cysteine + [acceptor protein]-L-lysine = [E2 ubiquitin-conjugating enzyme]-L-cysteine + N(6)-ubiquitinyl-[acceptor protein]-L-lysine.</text>
        <dbReference type="EC" id="2.3.2.27"/>
    </reaction>
</comment>
<feature type="domain" description="RING-type" evidence="20">
    <location>
        <begin position="19"/>
        <end position="56"/>
    </location>
</feature>
<dbReference type="GO" id="GO:0008270">
    <property type="term" value="F:zinc ion binding"/>
    <property type="evidence" value="ECO:0007669"/>
    <property type="project" value="UniProtKB-KW"/>
</dbReference>
<comment type="pathway">
    <text evidence="3">Protein modification; protein ubiquitination.</text>
</comment>
<comment type="subcellular location">
    <subcellularLocation>
        <location evidence="2">Nucleus</location>
    </subcellularLocation>
</comment>
<dbReference type="GO" id="GO:0006301">
    <property type="term" value="P:DNA damage tolerance"/>
    <property type="evidence" value="ECO:0007669"/>
    <property type="project" value="InterPro"/>
</dbReference>
<evidence type="ECO:0000256" key="4">
    <source>
        <dbReference type="ARBA" id="ARBA00009506"/>
    </source>
</evidence>
<dbReference type="GO" id="GO:0006281">
    <property type="term" value="P:DNA repair"/>
    <property type="evidence" value="ECO:0007669"/>
    <property type="project" value="UniProtKB-KW"/>
</dbReference>
<evidence type="ECO:0000256" key="11">
    <source>
        <dbReference type="ARBA" id="ARBA00022833"/>
    </source>
</evidence>
<keyword evidence="14" id="KW-0539">Nucleus</keyword>
<reference evidence="23 24" key="1">
    <citation type="submission" date="2020-02" db="EMBL/GenBank/DDBJ databases">
        <title>Relaxed selection underlies rapid genomic changes in the transitions from sociality to social parasitism in ants.</title>
        <authorList>
            <person name="Bi X."/>
        </authorList>
    </citation>
    <scope>NUCLEOTIDE SEQUENCE [LARGE SCALE GENOMIC DNA]</scope>
    <source>
        <strain evidence="23">BGI-DK2014b</strain>
        <tissue evidence="23">Whole body</tissue>
    </source>
</reference>
<keyword evidence="12" id="KW-0238">DNA-binding</keyword>
<keyword evidence="24" id="KW-1185">Reference proteome</keyword>
<evidence type="ECO:0000256" key="1">
    <source>
        <dbReference type="ARBA" id="ARBA00000900"/>
    </source>
</evidence>
<dbReference type="PANTHER" id="PTHR14134:SF2">
    <property type="entry name" value="E3 UBIQUITIN-PROTEIN LIGASE RAD18"/>
    <property type="match status" value="1"/>
</dbReference>